<dbReference type="PROSITE" id="PS50048">
    <property type="entry name" value="ZN2_CY6_FUNGAL_2"/>
    <property type="match status" value="1"/>
</dbReference>
<evidence type="ECO:0000256" key="1">
    <source>
        <dbReference type="ARBA" id="ARBA00023242"/>
    </source>
</evidence>
<dbReference type="AlphaFoldDB" id="A0A9P8XVH9"/>
<protein>
    <recommendedName>
        <fullName evidence="2">Zn(2)-C6 fungal-type domain-containing protein</fullName>
    </recommendedName>
</protein>
<dbReference type="PROSITE" id="PS00463">
    <property type="entry name" value="ZN2_CY6_FUNGAL_1"/>
    <property type="match status" value="1"/>
</dbReference>
<dbReference type="OrthoDB" id="10265322at2759"/>
<dbReference type="PANTHER" id="PTHR47784:SF5">
    <property type="entry name" value="STEROL UPTAKE CONTROL PROTEIN 2"/>
    <property type="match status" value="1"/>
</dbReference>
<reference evidence="3" key="1">
    <citation type="journal article" date="2021" name="Nat. Commun.">
        <title>Genetic determinants of endophytism in the Arabidopsis root mycobiome.</title>
        <authorList>
            <person name="Mesny F."/>
            <person name="Miyauchi S."/>
            <person name="Thiergart T."/>
            <person name="Pickel B."/>
            <person name="Atanasova L."/>
            <person name="Karlsson M."/>
            <person name="Huettel B."/>
            <person name="Barry K.W."/>
            <person name="Haridas S."/>
            <person name="Chen C."/>
            <person name="Bauer D."/>
            <person name="Andreopoulos W."/>
            <person name="Pangilinan J."/>
            <person name="LaButti K."/>
            <person name="Riley R."/>
            <person name="Lipzen A."/>
            <person name="Clum A."/>
            <person name="Drula E."/>
            <person name="Henrissat B."/>
            <person name="Kohler A."/>
            <person name="Grigoriev I.V."/>
            <person name="Martin F.M."/>
            <person name="Hacquard S."/>
        </authorList>
    </citation>
    <scope>NUCLEOTIDE SEQUENCE</scope>
    <source>
        <strain evidence="3">MPI-CAGE-CH-0230</strain>
    </source>
</reference>
<accession>A0A9P8XVH9</accession>
<evidence type="ECO:0000313" key="4">
    <source>
        <dbReference type="Proteomes" id="UP000756346"/>
    </source>
</evidence>
<dbReference type="RefSeq" id="XP_046006923.1">
    <property type="nucleotide sequence ID" value="XM_046161196.1"/>
</dbReference>
<proteinExistence type="predicted"/>
<dbReference type="EMBL" id="JAGTJQ010000010">
    <property type="protein sequence ID" value="KAH7020722.1"/>
    <property type="molecule type" value="Genomic_DNA"/>
</dbReference>
<comment type="caution">
    <text evidence="3">The sequence shown here is derived from an EMBL/GenBank/DDBJ whole genome shotgun (WGS) entry which is preliminary data.</text>
</comment>
<feature type="domain" description="Zn(2)-C6 fungal-type" evidence="2">
    <location>
        <begin position="15"/>
        <end position="45"/>
    </location>
</feature>
<evidence type="ECO:0000313" key="3">
    <source>
        <dbReference type="EMBL" id="KAH7020722.1"/>
    </source>
</evidence>
<dbReference type="InterPro" id="IPR036864">
    <property type="entry name" value="Zn2-C6_fun-type_DNA-bd_sf"/>
</dbReference>
<dbReference type="Pfam" id="PF00172">
    <property type="entry name" value="Zn_clus"/>
    <property type="match status" value="1"/>
</dbReference>
<dbReference type="GO" id="GO:0001228">
    <property type="term" value="F:DNA-binding transcription activator activity, RNA polymerase II-specific"/>
    <property type="evidence" value="ECO:0007669"/>
    <property type="project" value="TreeGrafter"/>
</dbReference>
<keyword evidence="4" id="KW-1185">Reference proteome</keyword>
<gene>
    <name evidence="3" type="ORF">B0I36DRAFT_387590</name>
</gene>
<dbReference type="GO" id="GO:0008270">
    <property type="term" value="F:zinc ion binding"/>
    <property type="evidence" value="ECO:0007669"/>
    <property type="project" value="InterPro"/>
</dbReference>
<dbReference type="SUPFAM" id="SSF57701">
    <property type="entry name" value="Zn2/Cys6 DNA-binding domain"/>
    <property type="match status" value="1"/>
</dbReference>
<dbReference type="InterPro" id="IPR001138">
    <property type="entry name" value="Zn2Cys6_DnaBD"/>
</dbReference>
<evidence type="ECO:0000259" key="2">
    <source>
        <dbReference type="PROSITE" id="PS50048"/>
    </source>
</evidence>
<organism evidence="3 4">
    <name type="scientific">Microdochium trichocladiopsis</name>
    <dbReference type="NCBI Taxonomy" id="1682393"/>
    <lineage>
        <taxon>Eukaryota</taxon>
        <taxon>Fungi</taxon>
        <taxon>Dikarya</taxon>
        <taxon>Ascomycota</taxon>
        <taxon>Pezizomycotina</taxon>
        <taxon>Sordariomycetes</taxon>
        <taxon>Xylariomycetidae</taxon>
        <taxon>Xylariales</taxon>
        <taxon>Microdochiaceae</taxon>
        <taxon>Microdochium</taxon>
    </lineage>
</organism>
<dbReference type="PANTHER" id="PTHR47784">
    <property type="entry name" value="STEROL UPTAKE CONTROL PROTEIN 2"/>
    <property type="match status" value="1"/>
</dbReference>
<dbReference type="SMART" id="SM00066">
    <property type="entry name" value="GAL4"/>
    <property type="match status" value="1"/>
</dbReference>
<dbReference type="CDD" id="cd00067">
    <property type="entry name" value="GAL4"/>
    <property type="match status" value="1"/>
</dbReference>
<sequence length="383" mass="43073">MAGLKRKAHHKSRLGCKNCKLRKIKCDEAKPSCSNCRRRQVACDFTAGGTPQPSLSPSGLNMADLELLHNYTTTTYLTLADNLILREFYRTTIVQVGFDCDYVMRAILAVSSLHLAHNRRDRQDHYHTLAIMHQQAASQTAMPLLLNADPDSARKLFLFTIMTNYYALGWRHAPGDTLFLGSGTSGGSGAPSEFPDWIYFQRGTKGLIELAGVPEQGPLRPLFTFAGERYMLREVPETAVPSAARARLEELGSVIASRSHVAADARLRHAYALAIEELKKSFLQAELLQRDGSGYEMMDAFIWVYLVADDLLPLLRVPTYEAVAVFAYFCVLLHTLEGHWWMQGWALRLVSQAYEILDEEGRLWTRWAMDEVGFIPPTALGRM</sequence>
<dbReference type="GeneID" id="70190742"/>
<dbReference type="Gene3D" id="4.10.240.10">
    <property type="entry name" value="Zn(2)-C6 fungal-type DNA-binding domain"/>
    <property type="match status" value="1"/>
</dbReference>
<dbReference type="InterPro" id="IPR053157">
    <property type="entry name" value="Sterol_Uptake_Regulator"/>
</dbReference>
<keyword evidence="1" id="KW-0539">Nucleus</keyword>
<dbReference type="Proteomes" id="UP000756346">
    <property type="component" value="Unassembled WGS sequence"/>
</dbReference>
<name>A0A9P8XVH9_9PEZI</name>